<sequence>MFQIGNYKVKIVTGKKTQTINVFNTKGERCYKFRISDSKRFVNQNLLQGHTSIQKMQQNLIKEHNAVIEKSCNGTEAGLDSWMQESIFYVEQAINNLLEHFVQVPYFHRVEQSLHCELFRHLLQSDPLNQVLNFEHFQTGIIHKEWPETIPREYEGKNQRGNFDFALLTPPSKKEQKITTDDFCKGLIRPSIVIEMGLNYDFKHLQNDHQKLINSGVDYGYLIHFARKNAGQKNVKEYVEQIISKEKASNIKIAYAHVVKNNVCYRRIGDKMVKC</sequence>
<evidence type="ECO:0000313" key="1">
    <source>
        <dbReference type="EMBL" id="BBM86841.1"/>
    </source>
</evidence>
<dbReference type="EMBL" id="AP019860">
    <property type="protein sequence ID" value="BBM86841.1"/>
    <property type="molecule type" value="Genomic_DNA"/>
</dbReference>
<organism evidence="1 2">
    <name type="scientific">Uabimicrobium amorphum</name>
    <dbReference type="NCBI Taxonomy" id="2596890"/>
    <lineage>
        <taxon>Bacteria</taxon>
        <taxon>Pseudomonadati</taxon>
        <taxon>Planctomycetota</taxon>
        <taxon>Candidatus Uabimicrobiia</taxon>
        <taxon>Candidatus Uabimicrobiales</taxon>
        <taxon>Candidatus Uabimicrobiaceae</taxon>
        <taxon>Candidatus Uabimicrobium</taxon>
    </lineage>
</organism>
<dbReference type="OrthoDB" id="5191849at2"/>
<keyword evidence="2" id="KW-1185">Reference proteome</keyword>
<name>A0A5S9ISP9_UABAM</name>
<protein>
    <submittedName>
        <fullName evidence="1">Uncharacterized protein</fullName>
    </submittedName>
</protein>
<evidence type="ECO:0000313" key="2">
    <source>
        <dbReference type="Proteomes" id="UP000326354"/>
    </source>
</evidence>
<dbReference type="Proteomes" id="UP000326354">
    <property type="component" value="Chromosome"/>
</dbReference>
<accession>A0A5S9ISP9</accession>
<reference evidence="1 2" key="1">
    <citation type="submission" date="2019-08" db="EMBL/GenBank/DDBJ databases">
        <title>Complete genome sequence of Candidatus Uab amorphum.</title>
        <authorList>
            <person name="Shiratori T."/>
            <person name="Suzuki S."/>
            <person name="Kakizawa Y."/>
            <person name="Ishida K."/>
        </authorList>
    </citation>
    <scope>NUCLEOTIDE SEQUENCE [LARGE SCALE GENOMIC DNA]</scope>
    <source>
        <strain evidence="1 2">SRT547</strain>
    </source>
</reference>
<gene>
    <name evidence="1" type="ORF">UABAM_05238</name>
</gene>
<dbReference type="AlphaFoldDB" id="A0A5S9ISP9"/>
<dbReference type="KEGG" id="uam:UABAM_05238"/>
<dbReference type="RefSeq" id="WP_151970880.1">
    <property type="nucleotide sequence ID" value="NZ_AP019860.1"/>
</dbReference>
<proteinExistence type="predicted"/>